<dbReference type="InterPro" id="IPR001796">
    <property type="entry name" value="DHFR_dom"/>
</dbReference>
<dbReference type="GO" id="GO:0070401">
    <property type="term" value="F:NADP+ binding"/>
    <property type="evidence" value="ECO:0007669"/>
    <property type="project" value="UniProtKB-ARBA"/>
</dbReference>
<dbReference type="Gene3D" id="3.40.430.10">
    <property type="entry name" value="Dihydrofolate Reductase, subunit A"/>
    <property type="match status" value="1"/>
</dbReference>
<proteinExistence type="inferred from homology"/>
<dbReference type="GO" id="GO:0006730">
    <property type="term" value="P:one-carbon metabolic process"/>
    <property type="evidence" value="ECO:0007669"/>
    <property type="project" value="UniProtKB-KW"/>
</dbReference>
<evidence type="ECO:0000256" key="3">
    <source>
        <dbReference type="ARBA" id="ARBA00012856"/>
    </source>
</evidence>
<evidence type="ECO:0000256" key="7">
    <source>
        <dbReference type="ARBA" id="ARBA00025067"/>
    </source>
</evidence>
<dbReference type="UniPathway" id="UPA00077">
    <property type="reaction ID" value="UER00158"/>
</dbReference>
<reference evidence="11" key="1">
    <citation type="submission" date="2017-09" db="EMBL/GenBank/DDBJ databases">
        <title>Depth-based differentiation of microbial function through sediment-hosted aquifers and enrichment of novel symbionts in the deep terrestrial subsurface.</title>
        <authorList>
            <person name="Probst A.J."/>
            <person name="Ladd B."/>
            <person name="Jarett J.K."/>
            <person name="Geller-Mcgrath D.E."/>
            <person name="Sieber C.M.K."/>
            <person name="Emerson J.B."/>
            <person name="Anantharaman K."/>
            <person name="Thomas B.C."/>
            <person name="Malmstrom R."/>
            <person name="Stieglmeier M."/>
            <person name="Klingl A."/>
            <person name="Woyke T."/>
            <person name="Ryan C.M."/>
            <person name="Banfield J.F."/>
        </authorList>
    </citation>
    <scope>NUCLEOTIDE SEQUENCE [LARGE SCALE GENOMIC DNA]</scope>
</reference>
<sequence>MIALIAAISKNRAIGNKNKLLWNIPDDLEYFKKITLNHPIIMGRKTFESIGRPLPKRTNIVITRNKDFKYKNCIVCLSIEEAIAIAKKKDEIVFVIGGAQIYKESLPYADRLYLTYIYSEPKEADAFFPDYSTFTRTTVLEKKEYNGIQYDFRIVER</sequence>
<evidence type="ECO:0000256" key="4">
    <source>
        <dbReference type="ARBA" id="ARBA00022563"/>
    </source>
</evidence>
<gene>
    <name evidence="10" type="ORF">COT62_01235</name>
</gene>
<dbReference type="PIRSF" id="PIRSF000194">
    <property type="entry name" value="DHFR"/>
    <property type="match status" value="1"/>
</dbReference>
<keyword evidence="6 8" id="KW-0560">Oxidoreductase</keyword>
<dbReference type="AlphaFoldDB" id="A0A2H0WVH7"/>
<dbReference type="PRINTS" id="PR00070">
    <property type="entry name" value="DHFR"/>
</dbReference>
<evidence type="ECO:0000256" key="6">
    <source>
        <dbReference type="ARBA" id="ARBA00023002"/>
    </source>
</evidence>
<feature type="domain" description="DHFR" evidence="9">
    <location>
        <begin position="1"/>
        <end position="157"/>
    </location>
</feature>
<name>A0A2H0WVH7_9BACT</name>
<dbReference type="PROSITE" id="PS51330">
    <property type="entry name" value="DHFR_2"/>
    <property type="match status" value="1"/>
</dbReference>
<comment type="similarity">
    <text evidence="2 8">Belongs to the dihydrofolate reductase family.</text>
</comment>
<evidence type="ECO:0000259" key="9">
    <source>
        <dbReference type="PROSITE" id="PS51330"/>
    </source>
</evidence>
<dbReference type="InterPro" id="IPR024072">
    <property type="entry name" value="DHFR-like_dom_sf"/>
</dbReference>
<evidence type="ECO:0000313" key="11">
    <source>
        <dbReference type="Proteomes" id="UP000231198"/>
    </source>
</evidence>
<dbReference type="GO" id="GO:0046452">
    <property type="term" value="P:dihydrofolate metabolic process"/>
    <property type="evidence" value="ECO:0007669"/>
    <property type="project" value="TreeGrafter"/>
</dbReference>
<dbReference type="GO" id="GO:0046655">
    <property type="term" value="P:folic acid metabolic process"/>
    <property type="evidence" value="ECO:0007669"/>
    <property type="project" value="TreeGrafter"/>
</dbReference>
<organism evidence="10 11">
    <name type="scientific">Candidatus Roizmanbacteria bacterium CG09_land_8_20_14_0_10_41_9</name>
    <dbReference type="NCBI Taxonomy" id="1974850"/>
    <lineage>
        <taxon>Bacteria</taxon>
        <taxon>Candidatus Roizmaniibacteriota</taxon>
    </lineage>
</organism>
<evidence type="ECO:0000256" key="8">
    <source>
        <dbReference type="PIRNR" id="PIRNR000194"/>
    </source>
</evidence>
<dbReference type="PANTHER" id="PTHR48069">
    <property type="entry name" value="DIHYDROFOLATE REDUCTASE"/>
    <property type="match status" value="1"/>
</dbReference>
<dbReference type="Pfam" id="PF00186">
    <property type="entry name" value="DHFR_1"/>
    <property type="match status" value="1"/>
</dbReference>
<comment type="function">
    <text evidence="7 8">Key enzyme in folate metabolism. Catalyzes an essential reaction for de novo glycine and purine synthesis, and for DNA precursor synthesis.</text>
</comment>
<dbReference type="PANTHER" id="PTHR48069:SF3">
    <property type="entry name" value="DIHYDROFOLATE REDUCTASE"/>
    <property type="match status" value="1"/>
</dbReference>
<dbReference type="CDD" id="cd00209">
    <property type="entry name" value="DHFR"/>
    <property type="match status" value="1"/>
</dbReference>
<comment type="pathway">
    <text evidence="1 8">Cofactor biosynthesis; tetrahydrofolate biosynthesis; 5,6,7,8-tetrahydrofolate from 7,8-dihydrofolate: step 1/1.</text>
</comment>
<evidence type="ECO:0000313" key="10">
    <source>
        <dbReference type="EMBL" id="PIS15909.1"/>
    </source>
</evidence>
<comment type="catalytic activity">
    <reaction evidence="8">
        <text>(6S)-5,6,7,8-tetrahydrofolate + NADP(+) = 7,8-dihydrofolate + NADPH + H(+)</text>
        <dbReference type="Rhea" id="RHEA:15009"/>
        <dbReference type="ChEBI" id="CHEBI:15378"/>
        <dbReference type="ChEBI" id="CHEBI:57451"/>
        <dbReference type="ChEBI" id="CHEBI:57453"/>
        <dbReference type="ChEBI" id="CHEBI:57783"/>
        <dbReference type="ChEBI" id="CHEBI:58349"/>
        <dbReference type="EC" id="1.5.1.3"/>
    </reaction>
</comment>
<keyword evidence="4 8" id="KW-0554">One-carbon metabolism</keyword>
<evidence type="ECO:0000256" key="2">
    <source>
        <dbReference type="ARBA" id="ARBA00009539"/>
    </source>
</evidence>
<keyword evidence="5 8" id="KW-0521">NADP</keyword>
<protein>
    <recommendedName>
        <fullName evidence="3 8">Dihydrofolate reductase</fullName>
        <ecNumber evidence="3 8">1.5.1.3</ecNumber>
    </recommendedName>
</protein>
<dbReference type="InterPro" id="IPR012259">
    <property type="entry name" value="DHFR"/>
</dbReference>
<dbReference type="EMBL" id="PEZG01000026">
    <property type="protein sequence ID" value="PIS15909.1"/>
    <property type="molecule type" value="Genomic_DNA"/>
</dbReference>
<dbReference type="SUPFAM" id="SSF53597">
    <property type="entry name" value="Dihydrofolate reductase-like"/>
    <property type="match status" value="1"/>
</dbReference>
<dbReference type="FunFam" id="3.40.430.10:FF:000001">
    <property type="entry name" value="Dihydrofolate reductase"/>
    <property type="match status" value="1"/>
</dbReference>
<dbReference type="GO" id="GO:0004146">
    <property type="term" value="F:dihydrofolate reductase activity"/>
    <property type="evidence" value="ECO:0007669"/>
    <property type="project" value="UniProtKB-EC"/>
</dbReference>
<dbReference type="Proteomes" id="UP000231198">
    <property type="component" value="Unassembled WGS sequence"/>
</dbReference>
<accession>A0A2H0WVH7</accession>
<dbReference type="EC" id="1.5.1.3" evidence="3 8"/>
<dbReference type="GO" id="GO:0046654">
    <property type="term" value="P:tetrahydrofolate biosynthetic process"/>
    <property type="evidence" value="ECO:0007669"/>
    <property type="project" value="UniProtKB-UniPathway"/>
</dbReference>
<comment type="caution">
    <text evidence="10">The sequence shown here is derived from an EMBL/GenBank/DDBJ whole genome shotgun (WGS) entry which is preliminary data.</text>
</comment>
<evidence type="ECO:0000256" key="5">
    <source>
        <dbReference type="ARBA" id="ARBA00022857"/>
    </source>
</evidence>
<evidence type="ECO:0000256" key="1">
    <source>
        <dbReference type="ARBA" id="ARBA00004903"/>
    </source>
</evidence>
<dbReference type="GO" id="GO:0005829">
    <property type="term" value="C:cytosol"/>
    <property type="evidence" value="ECO:0007669"/>
    <property type="project" value="TreeGrafter"/>
</dbReference>